<evidence type="ECO:0000313" key="5">
    <source>
        <dbReference type="Proteomes" id="UP001153148"/>
    </source>
</evidence>
<dbReference type="Proteomes" id="UP001153148">
    <property type="component" value="Unassembled WGS sequence"/>
</dbReference>
<dbReference type="SMART" id="SM00825">
    <property type="entry name" value="PKS_KS"/>
    <property type="match status" value="1"/>
</dbReference>
<evidence type="ECO:0000256" key="1">
    <source>
        <dbReference type="ARBA" id="ARBA00022679"/>
    </source>
</evidence>
<sequence>MSASLMLQYFGIHYKQAHTMDPMCRLLLERSFEAIVDAGVNPWTLRGSRCGVFIGACFSETEKTWFYEKLQINGYGITGCSRAVLANRISYWLGINGPSYTVDSACSSSLYALEHAYKAIRDGHCDAALVGGSNLCLHPYVSLQFARLGVLSMDGKCKSFDNNANGYARSEAIVMVYLQKSKDAKRIYSTLVHAKTNCDGYKEQGITYPSGLMQQKLLEEFYTECRVDPSTMGYIEAHGTGTRVGDPEELTALDHVFCKGRTTPLPIGSVKSNIGHSEPASGLCSVAKVIIALEEGAIPPNLHFETPKEGVEPLENGKLKVNYSNILCSNKNIINKPFKLSNITFINILSCRKVVTEREPLTNGWVGINSFGFGGANCHVLLHWNEKTKVNGSAPQDSLPRLIVASGRTEEAVHTILNDVNMHQTLKRGN</sequence>
<keyword evidence="5" id="KW-1185">Reference proteome</keyword>
<feature type="domain" description="Ketosynthase family 3 (KS3)" evidence="3">
    <location>
        <begin position="1"/>
        <end position="384"/>
    </location>
</feature>
<dbReference type="InterPro" id="IPR020841">
    <property type="entry name" value="PKS_Beta-ketoAc_synthase_dom"/>
</dbReference>
<comment type="similarity">
    <text evidence="2">Belongs to the thiolase-like superfamily. Beta-ketoacyl-ACP synthases family.</text>
</comment>
<dbReference type="Gene3D" id="3.40.47.10">
    <property type="match status" value="1"/>
</dbReference>
<organism evidence="4 5">
    <name type="scientific">Timema podura</name>
    <name type="common">Walking stick</name>
    <dbReference type="NCBI Taxonomy" id="61482"/>
    <lineage>
        <taxon>Eukaryota</taxon>
        <taxon>Metazoa</taxon>
        <taxon>Ecdysozoa</taxon>
        <taxon>Arthropoda</taxon>
        <taxon>Hexapoda</taxon>
        <taxon>Insecta</taxon>
        <taxon>Pterygota</taxon>
        <taxon>Neoptera</taxon>
        <taxon>Polyneoptera</taxon>
        <taxon>Phasmatodea</taxon>
        <taxon>Timematodea</taxon>
        <taxon>Timematoidea</taxon>
        <taxon>Timematidae</taxon>
        <taxon>Timema</taxon>
    </lineage>
</organism>
<dbReference type="Pfam" id="PF02801">
    <property type="entry name" value="Ketoacyl-synt_C"/>
    <property type="match status" value="1"/>
</dbReference>
<dbReference type="SUPFAM" id="SSF53901">
    <property type="entry name" value="Thiolase-like"/>
    <property type="match status" value="1"/>
</dbReference>
<dbReference type="CDD" id="cd00833">
    <property type="entry name" value="PKS"/>
    <property type="match status" value="1"/>
</dbReference>
<evidence type="ECO:0000256" key="2">
    <source>
        <dbReference type="RuleBase" id="RU003694"/>
    </source>
</evidence>
<gene>
    <name evidence="4" type="ORF">TPAB3V08_LOCUS1493</name>
</gene>
<accession>A0ABN7NGT0</accession>
<dbReference type="InterPro" id="IPR050091">
    <property type="entry name" value="PKS_NRPS_Biosynth_Enz"/>
</dbReference>
<protein>
    <recommendedName>
        <fullName evidence="3">Ketosynthase family 3 (KS3) domain-containing protein</fullName>
    </recommendedName>
</protein>
<evidence type="ECO:0000259" key="3">
    <source>
        <dbReference type="PROSITE" id="PS52004"/>
    </source>
</evidence>
<dbReference type="PANTHER" id="PTHR43775">
    <property type="entry name" value="FATTY ACID SYNTHASE"/>
    <property type="match status" value="1"/>
</dbReference>
<name>A0ABN7NGT0_TIMPD</name>
<dbReference type="InterPro" id="IPR014030">
    <property type="entry name" value="Ketoacyl_synth_N"/>
</dbReference>
<reference evidence="4" key="1">
    <citation type="submission" date="2021-03" db="EMBL/GenBank/DDBJ databases">
        <authorList>
            <person name="Tran Van P."/>
        </authorList>
    </citation>
    <scope>NUCLEOTIDE SEQUENCE</scope>
</reference>
<evidence type="ECO:0000313" key="4">
    <source>
        <dbReference type="EMBL" id="CAG2054465.1"/>
    </source>
</evidence>
<dbReference type="EMBL" id="CAJPIN010001355">
    <property type="protein sequence ID" value="CAG2054465.1"/>
    <property type="molecule type" value="Genomic_DNA"/>
</dbReference>
<dbReference type="InterPro" id="IPR018201">
    <property type="entry name" value="Ketoacyl_synth_AS"/>
</dbReference>
<dbReference type="PROSITE" id="PS00606">
    <property type="entry name" value="KS3_1"/>
    <property type="match status" value="1"/>
</dbReference>
<dbReference type="InterPro" id="IPR016039">
    <property type="entry name" value="Thiolase-like"/>
</dbReference>
<dbReference type="Pfam" id="PF16197">
    <property type="entry name" value="KAsynt_C_assoc"/>
    <property type="match status" value="1"/>
</dbReference>
<proteinExistence type="inferred from homology"/>
<dbReference type="InterPro" id="IPR014031">
    <property type="entry name" value="Ketoacyl_synth_C"/>
</dbReference>
<dbReference type="Pfam" id="PF00109">
    <property type="entry name" value="ketoacyl-synt"/>
    <property type="match status" value="1"/>
</dbReference>
<dbReference type="Gene3D" id="3.30.70.3290">
    <property type="match status" value="1"/>
</dbReference>
<keyword evidence="1 2" id="KW-0808">Transferase</keyword>
<dbReference type="PANTHER" id="PTHR43775:SF23">
    <property type="entry name" value="FATTY ACID SYNTHASE 3"/>
    <property type="match status" value="1"/>
</dbReference>
<dbReference type="PROSITE" id="PS52004">
    <property type="entry name" value="KS3_2"/>
    <property type="match status" value="1"/>
</dbReference>
<dbReference type="InterPro" id="IPR032821">
    <property type="entry name" value="PKS_assoc"/>
</dbReference>
<comment type="caution">
    <text evidence="4">The sequence shown here is derived from an EMBL/GenBank/DDBJ whole genome shotgun (WGS) entry which is preliminary data.</text>
</comment>